<sequence length="38" mass="4518">MLNNTPFLGIFGYFYSYLMTKINNKNAPYIHHHLPIHP</sequence>
<accession>A0A198Y0Q1</accession>
<dbReference type="EMBL" id="RYER01000021">
    <property type="protein sequence ID" value="RUO13517.1"/>
    <property type="molecule type" value="Genomic_DNA"/>
</dbReference>
<dbReference type="Proteomes" id="UP000280228">
    <property type="component" value="Chromosome"/>
</dbReference>
<evidence type="ECO:0000313" key="1">
    <source>
        <dbReference type="EMBL" id="AZQ92229.1"/>
    </source>
</evidence>
<evidence type="ECO:0000313" key="3">
    <source>
        <dbReference type="Proteomes" id="UP000268436"/>
    </source>
</evidence>
<protein>
    <submittedName>
        <fullName evidence="1">Uncharacterized protein</fullName>
    </submittedName>
</protein>
<evidence type="ECO:0000313" key="2">
    <source>
        <dbReference type="EMBL" id="RUO13517.1"/>
    </source>
</evidence>
<evidence type="ECO:0000313" key="4">
    <source>
        <dbReference type="Proteomes" id="UP000280228"/>
    </source>
</evidence>
<name>A0A198Y0Q1_MORCA</name>
<organism evidence="1 4">
    <name type="scientific">Moraxella catarrhalis</name>
    <name type="common">Branhamella catarrhalis</name>
    <dbReference type="NCBI Taxonomy" id="480"/>
    <lineage>
        <taxon>Bacteria</taxon>
        <taxon>Pseudomonadati</taxon>
        <taxon>Pseudomonadota</taxon>
        <taxon>Gammaproteobacteria</taxon>
        <taxon>Moraxellales</taxon>
        <taxon>Moraxellaceae</taxon>
        <taxon>Moraxella</taxon>
    </lineage>
</organism>
<dbReference type="AlphaFoldDB" id="A0A198Y0Q1"/>
<reference evidence="3 4" key="1">
    <citation type="submission" date="2018-12" db="EMBL/GenBank/DDBJ databases">
        <title>Persistence of Moraxella catarrhalis in Chronic Obstructive Pulmonary Disease and Regulation of the Hag/MID Adhesin.</title>
        <authorList>
            <person name="Murphy T."/>
            <person name="Zhao X."/>
            <person name="Vyas G."/>
            <person name="Aluvathingal J."/>
            <person name="Nadendla S."/>
            <person name="Tallon L."/>
            <person name="Tettelin H."/>
        </authorList>
    </citation>
    <scope>NUCLEOTIDE SEQUENCE [LARGE SCALE GENOMIC DNA]</scope>
    <source>
        <strain evidence="2 3">173P27B1</strain>
        <strain evidence="1 4">46P58B1</strain>
    </source>
</reference>
<dbReference type="EMBL" id="CP034662">
    <property type="protein sequence ID" value="AZQ92229.1"/>
    <property type="molecule type" value="Genomic_DNA"/>
</dbReference>
<dbReference type="Proteomes" id="UP000268436">
    <property type="component" value="Unassembled WGS sequence"/>
</dbReference>
<gene>
    <name evidence="1" type="ORF">EJK53_0672</name>
    <name evidence="2" type="ORF">EJK54_0283</name>
</gene>
<keyword evidence="3" id="KW-1185">Reference proteome</keyword>
<proteinExistence type="predicted"/>